<evidence type="ECO:0000256" key="2">
    <source>
        <dbReference type="ARBA" id="ARBA00022448"/>
    </source>
</evidence>
<keyword evidence="7" id="KW-0598">Phosphotransferase system</keyword>
<keyword evidence="9 11" id="KW-1133">Transmembrane helix</keyword>
<gene>
    <name evidence="14" type="ordered locus">Tola_1905</name>
</gene>
<protein>
    <submittedName>
        <fullName evidence="14">PTS system, fructose subfamily, IIC subunit</fullName>
        <ecNumber evidence="14">2.7.1.69</ecNumber>
    </submittedName>
</protein>
<evidence type="ECO:0000313" key="14">
    <source>
        <dbReference type="EMBL" id="ACQ93508.1"/>
    </source>
</evidence>
<organism evidence="14 15">
    <name type="scientific">Tolumonas auensis (strain DSM 9187 / NBRC 110442 / TA 4)</name>
    <dbReference type="NCBI Taxonomy" id="595494"/>
    <lineage>
        <taxon>Bacteria</taxon>
        <taxon>Pseudomonadati</taxon>
        <taxon>Pseudomonadota</taxon>
        <taxon>Gammaproteobacteria</taxon>
        <taxon>Aeromonadales</taxon>
        <taxon>Aeromonadaceae</taxon>
        <taxon>Tolumonas</taxon>
    </lineage>
</organism>
<dbReference type="STRING" id="595494.Tola_1905"/>
<dbReference type="OrthoDB" id="9782569at2"/>
<keyword evidence="4" id="KW-0597">Phosphoprotein</keyword>
<dbReference type="GO" id="GO:0009401">
    <property type="term" value="P:phosphoenolpyruvate-dependent sugar phosphotransferase system"/>
    <property type="evidence" value="ECO:0007669"/>
    <property type="project" value="UniProtKB-KW"/>
</dbReference>
<evidence type="ECO:0000256" key="8">
    <source>
        <dbReference type="ARBA" id="ARBA00022692"/>
    </source>
</evidence>
<dbReference type="InterPro" id="IPR003353">
    <property type="entry name" value="PTS_IIB_fruc"/>
</dbReference>
<dbReference type="PROSITE" id="PS51104">
    <property type="entry name" value="PTS_EIIC_TYPE_2"/>
    <property type="match status" value="1"/>
</dbReference>
<keyword evidence="10 11" id="KW-0472">Membrane</keyword>
<dbReference type="InterPro" id="IPR050864">
    <property type="entry name" value="Bacterial_PTS_Sugar_Transport"/>
</dbReference>
<keyword evidence="5" id="KW-0762">Sugar transport</keyword>
<dbReference type="CDD" id="cd05569">
    <property type="entry name" value="PTS_IIB_fructose"/>
    <property type="match status" value="1"/>
</dbReference>
<dbReference type="FunFam" id="3.40.50.2300:FF:000014">
    <property type="entry name" value="PTS system fructose-like transporter subunit IIB"/>
    <property type="match status" value="1"/>
</dbReference>
<feature type="domain" description="PTS EIIB type-2" evidence="12">
    <location>
        <begin position="375"/>
        <end position="471"/>
    </location>
</feature>
<feature type="transmembrane region" description="Helical" evidence="11">
    <location>
        <begin position="53"/>
        <end position="75"/>
    </location>
</feature>
<proteinExistence type="predicted"/>
<feature type="transmembrane region" description="Helical" evidence="11">
    <location>
        <begin position="22"/>
        <end position="41"/>
    </location>
</feature>
<evidence type="ECO:0000256" key="3">
    <source>
        <dbReference type="ARBA" id="ARBA00022475"/>
    </source>
</evidence>
<dbReference type="AlphaFoldDB" id="C4LFZ1"/>
<dbReference type="InterPro" id="IPR003352">
    <property type="entry name" value="PTS_EIIC"/>
</dbReference>
<keyword evidence="8 11" id="KW-0812">Transmembrane</keyword>
<feature type="transmembrane region" description="Helical" evidence="11">
    <location>
        <begin position="245"/>
        <end position="265"/>
    </location>
</feature>
<dbReference type="InterPro" id="IPR013014">
    <property type="entry name" value="PTS_EIIC_2"/>
</dbReference>
<keyword evidence="6 14" id="KW-0808">Transferase</keyword>
<name>C4LFZ1_TOLAT</name>
<dbReference type="InterPro" id="IPR013011">
    <property type="entry name" value="PTS_EIIB_2"/>
</dbReference>
<dbReference type="KEGG" id="tau:Tola_1905"/>
<dbReference type="HOGENOM" id="CLU_013155_0_1_6"/>
<dbReference type="InterPro" id="IPR006327">
    <property type="entry name" value="PTS_IIC_fruc"/>
</dbReference>
<feature type="transmembrane region" description="Helical" evidence="11">
    <location>
        <begin position="95"/>
        <end position="117"/>
    </location>
</feature>
<evidence type="ECO:0000259" key="12">
    <source>
        <dbReference type="PROSITE" id="PS51099"/>
    </source>
</evidence>
<dbReference type="GO" id="GO:0090563">
    <property type="term" value="F:protein-phosphocysteine-sugar phosphotransferase activity"/>
    <property type="evidence" value="ECO:0007669"/>
    <property type="project" value="TreeGrafter"/>
</dbReference>
<dbReference type="GO" id="GO:0022877">
    <property type="term" value="F:protein-N(PI)-phosphohistidine-fructose phosphotransferase system transporter activity"/>
    <property type="evidence" value="ECO:0007669"/>
    <property type="project" value="InterPro"/>
</dbReference>
<evidence type="ECO:0000313" key="15">
    <source>
        <dbReference type="Proteomes" id="UP000009073"/>
    </source>
</evidence>
<dbReference type="EMBL" id="CP001616">
    <property type="protein sequence ID" value="ACQ93508.1"/>
    <property type="molecule type" value="Genomic_DNA"/>
</dbReference>
<comment type="subcellular location">
    <subcellularLocation>
        <location evidence="1">Cell inner membrane</location>
        <topology evidence="1">Multi-pass membrane protein</topology>
    </subcellularLocation>
</comment>
<dbReference type="eggNOG" id="COG1299">
    <property type="taxonomic scope" value="Bacteria"/>
</dbReference>
<evidence type="ECO:0000256" key="10">
    <source>
        <dbReference type="ARBA" id="ARBA00023136"/>
    </source>
</evidence>
<dbReference type="GO" id="GO:0005886">
    <property type="term" value="C:plasma membrane"/>
    <property type="evidence" value="ECO:0007669"/>
    <property type="project" value="UniProtKB-SubCell"/>
</dbReference>
<keyword evidence="15" id="KW-1185">Reference proteome</keyword>
<dbReference type="PANTHER" id="PTHR30505">
    <property type="entry name" value="FRUCTOSE-LIKE PERMEASE"/>
    <property type="match status" value="1"/>
</dbReference>
<dbReference type="PANTHER" id="PTHR30505:SF34">
    <property type="entry name" value="FRUCTOSE-LIKE PERMEASE IIC COMPONENT 2"/>
    <property type="match status" value="1"/>
</dbReference>
<feature type="transmembrane region" description="Helical" evidence="11">
    <location>
        <begin position="129"/>
        <end position="152"/>
    </location>
</feature>
<dbReference type="Pfam" id="PF02378">
    <property type="entry name" value="PTS_EIIC"/>
    <property type="match status" value="1"/>
</dbReference>
<feature type="transmembrane region" description="Helical" evidence="11">
    <location>
        <begin position="196"/>
        <end position="225"/>
    </location>
</feature>
<dbReference type="eggNOG" id="COG1445">
    <property type="taxonomic scope" value="Bacteria"/>
</dbReference>
<evidence type="ECO:0000256" key="1">
    <source>
        <dbReference type="ARBA" id="ARBA00004429"/>
    </source>
</evidence>
<dbReference type="PROSITE" id="PS51099">
    <property type="entry name" value="PTS_EIIB_TYPE_2"/>
    <property type="match status" value="1"/>
</dbReference>
<accession>C4LFZ1</accession>
<dbReference type="InterPro" id="IPR036095">
    <property type="entry name" value="PTS_EIIB-like_sf"/>
</dbReference>
<dbReference type="NCBIfam" id="TIGR00829">
    <property type="entry name" value="FRU"/>
    <property type="match status" value="1"/>
</dbReference>
<sequence length="477" mass="49442">MNDLINILKNTRQHLMTGVSHMIPFVVAGGILLAASVMLYGKGAVPDSGYLKDIFNIGVAGFTLMVPMLAAYIGYSISDRSALAPAAIAAWVGNSFGAGFFGGIIAGLLGGIVVFYLKKIKVPAFARSVMPIFVIPLVGTFITAGAMMWFLAEPIGALTQGLTAWLTSMQDSGIVVLAAIMGAMIAFDMGGPVNKVAYAFMVMCAGQGIYTVVAIGSVAIAVPPLAMGLATLIGKKYYSDEEREAGKAALLMGTMGISEGAIPFAAADPLRVIPSIMIGSVSGAVTAAVLGVKGYAAWGGLIVLPVIDGRLGFVLALAVGSVVGALLVNVLKSRAPQKEVADKNDDLDINIQIGKTSQVMPENRLPKEKGSVTKLIAVTACPSGVAHTYIAAEAIKNAAEARGWNVKVETQGSIGCDNQLTAEEIAAADIVVLTNDIGIKNEERFNGKVIIRVGISEAVKKTGALMDKVEAQLNQAA</sequence>
<evidence type="ECO:0000259" key="13">
    <source>
        <dbReference type="PROSITE" id="PS51104"/>
    </source>
</evidence>
<evidence type="ECO:0000256" key="7">
    <source>
        <dbReference type="ARBA" id="ARBA00022683"/>
    </source>
</evidence>
<dbReference type="Proteomes" id="UP000009073">
    <property type="component" value="Chromosome"/>
</dbReference>
<dbReference type="EC" id="2.7.1.69" evidence="14"/>
<dbReference type="InterPro" id="IPR003501">
    <property type="entry name" value="PTS_EIIB_2/3"/>
</dbReference>
<reference evidence="15" key="1">
    <citation type="submission" date="2009-05" db="EMBL/GenBank/DDBJ databases">
        <title>Complete sequence of Tolumonas auensis DSM 9187.</title>
        <authorList>
            <consortium name="US DOE Joint Genome Institute"/>
            <person name="Lucas S."/>
            <person name="Copeland A."/>
            <person name="Lapidus A."/>
            <person name="Glavina del Rio T."/>
            <person name="Tice H."/>
            <person name="Bruce D."/>
            <person name="Goodwin L."/>
            <person name="Pitluck S."/>
            <person name="Chertkov O."/>
            <person name="Brettin T."/>
            <person name="Detter J.C."/>
            <person name="Han C."/>
            <person name="Larimer F."/>
            <person name="Land M."/>
            <person name="Hauser L."/>
            <person name="Kyrpides N."/>
            <person name="Mikhailova N."/>
            <person name="Spring S."/>
            <person name="Beller H."/>
        </authorList>
    </citation>
    <scope>NUCLEOTIDE SEQUENCE [LARGE SCALE GENOMIC DNA]</scope>
    <source>
        <strain evidence="15">DSM 9187 / TA4</strain>
    </source>
</reference>
<dbReference type="SUPFAM" id="SSF52794">
    <property type="entry name" value="PTS system IIB component-like"/>
    <property type="match status" value="1"/>
</dbReference>
<dbReference type="NCBIfam" id="NF007783">
    <property type="entry name" value="PRK10474.1"/>
    <property type="match status" value="1"/>
</dbReference>
<evidence type="ECO:0000256" key="9">
    <source>
        <dbReference type="ARBA" id="ARBA00022989"/>
    </source>
</evidence>
<keyword evidence="2" id="KW-0813">Transport</keyword>
<evidence type="ECO:0000256" key="4">
    <source>
        <dbReference type="ARBA" id="ARBA00022553"/>
    </source>
</evidence>
<feature type="transmembrane region" description="Helical" evidence="11">
    <location>
        <begin position="272"/>
        <end position="291"/>
    </location>
</feature>
<dbReference type="RefSeq" id="WP_015878976.1">
    <property type="nucleotide sequence ID" value="NC_012691.1"/>
</dbReference>
<feature type="transmembrane region" description="Helical" evidence="11">
    <location>
        <begin position="172"/>
        <end position="189"/>
    </location>
</feature>
<dbReference type="GO" id="GO:0005351">
    <property type="term" value="F:carbohydrate:proton symporter activity"/>
    <property type="evidence" value="ECO:0007669"/>
    <property type="project" value="InterPro"/>
</dbReference>
<feature type="transmembrane region" description="Helical" evidence="11">
    <location>
        <begin position="311"/>
        <end position="331"/>
    </location>
</feature>
<evidence type="ECO:0000256" key="6">
    <source>
        <dbReference type="ARBA" id="ARBA00022679"/>
    </source>
</evidence>
<reference evidence="14 15" key="2">
    <citation type="journal article" date="2011" name="Stand. Genomic Sci.">
        <title>Complete genome sequence of Tolumonas auensis type strain (TA 4).</title>
        <authorList>
            <person name="Chertkov O."/>
            <person name="Copeland A."/>
            <person name="Lucas S."/>
            <person name="Lapidus A."/>
            <person name="Berry K.W."/>
            <person name="Detter J.C."/>
            <person name="Del Rio T.G."/>
            <person name="Hammon N."/>
            <person name="Dalin E."/>
            <person name="Tice H."/>
            <person name="Pitluck S."/>
            <person name="Richardson P."/>
            <person name="Bruce D."/>
            <person name="Goodwin L."/>
            <person name="Han C."/>
            <person name="Tapia R."/>
            <person name="Saunders E."/>
            <person name="Schmutz J."/>
            <person name="Brettin T."/>
            <person name="Larimer F."/>
            <person name="Land M."/>
            <person name="Hauser L."/>
            <person name="Spring S."/>
            <person name="Rohde M."/>
            <person name="Kyrpides N.C."/>
            <person name="Ivanova N."/>
            <person name="Goker M."/>
            <person name="Beller H.R."/>
            <person name="Klenk H.P."/>
            <person name="Woyke T."/>
        </authorList>
    </citation>
    <scope>NUCLEOTIDE SEQUENCE [LARGE SCALE GENOMIC DNA]</scope>
    <source>
        <strain evidence="15">DSM 9187 / TA4</strain>
    </source>
</reference>
<dbReference type="Pfam" id="PF02302">
    <property type="entry name" value="PTS_IIB"/>
    <property type="match status" value="1"/>
</dbReference>
<dbReference type="NCBIfam" id="TIGR01427">
    <property type="entry name" value="PTS_IIC_fructo"/>
    <property type="match status" value="1"/>
</dbReference>
<keyword evidence="3" id="KW-1003">Cell membrane</keyword>
<evidence type="ECO:0000256" key="5">
    <source>
        <dbReference type="ARBA" id="ARBA00022597"/>
    </source>
</evidence>
<dbReference type="Gene3D" id="3.40.50.2300">
    <property type="match status" value="1"/>
</dbReference>
<evidence type="ECO:0000256" key="11">
    <source>
        <dbReference type="SAM" id="Phobius"/>
    </source>
</evidence>
<feature type="domain" description="PTS EIIC type-2" evidence="13">
    <location>
        <begin position="11"/>
        <end position="341"/>
    </location>
</feature>
<dbReference type="NCBIfam" id="NF007787">
    <property type="entry name" value="PRK10478.1"/>
    <property type="match status" value="1"/>
</dbReference>